<evidence type="ECO:0000313" key="16">
    <source>
        <dbReference type="Proteomes" id="UP001259832"/>
    </source>
</evidence>
<evidence type="ECO:0000313" key="15">
    <source>
        <dbReference type="EMBL" id="KAK1938162.1"/>
    </source>
</evidence>
<dbReference type="SMART" id="SM00730">
    <property type="entry name" value="PSN"/>
    <property type="match status" value="1"/>
</dbReference>
<dbReference type="PANTHER" id="PTHR12174:SF22">
    <property type="entry name" value="SIGNAL PEPTIDE PEPTIDASE-LIKE 3"/>
    <property type="match status" value="1"/>
</dbReference>
<keyword evidence="11" id="KW-0206">Cytoskeleton</keyword>
<evidence type="ECO:0000256" key="9">
    <source>
        <dbReference type="ARBA" id="ARBA00022989"/>
    </source>
</evidence>
<evidence type="ECO:0000256" key="13">
    <source>
        <dbReference type="SAM" id="Phobius"/>
    </source>
</evidence>
<feature type="transmembrane region" description="Helical" evidence="13">
    <location>
        <begin position="361"/>
        <end position="382"/>
    </location>
</feature>
<dbReference type="GO" id="GO:0005929">
    <property type="term" value="C:cilium"/>
    <property type="evidence" value="ECO:0007669"/>
    <property type="project" value="UniProtKB-ARBA"/>
</dbReference>
<accession>A0AAD9GGT4</accession>
<dbReference type="Pfam" id="PF07162">
    <property type="entry name" value="B9-C2"/>
    <property type="match status" value="1"/>
</dbReference>
<feature type="transmembrane region" description="Helical" evidence="13">
    <location>
        <begin position="566"/>
        <end position="587"/>
    </location>
</feature>
<dbReference type="GO" id="GO:0033619">
    <property type="term" value="P:membrane protein proteolysis"/>
    <property type="evidence" value="ECO:0007669"/>
    <property type="project" value="TreeGrafter"/>
</dbReference>
<feature type="transmembrane region" description="Helical" evidence="13">
    <location>
        <begin position="338"/>
        <end position="355"/>
    </location>
</feature>
<dbReference type="InterPro" id="IPR046450">
    <property type="entry name" value="PA_dom_sf"/>
</dbReference>
<dbReference type="InterPro" id="IPR010796">
    <property type="entry name" value="C2_B9-type_dom"/>
</dbReference>
<evidence type="ECO:0000256" key="2">
    <source>
        <dbReference type="ARBA" id="ARBA00004337"/>
    </source>
</evidence>
<comment type="subcellular location">
    <subcellularLocation>
        <location evidence="1">Cytoplasm</location>
        <location evidence="1">Cytoskeleton</location>
        <location evidence="1">Cilium basal body</location>
    </subcellularLocation>
    <subcellularLocation>
        <location evidence="2">Endosome membrane</location>
        <topology evidence="2">Multi-pass membrane protein</topology>
    </subcellularLocation>
</comment>
<keyword evidence="7" id="KW-0970">Cilium biogenesis/degradation</keyword>
<dbReference type="Pfam" id="PF02225">
    <property type="entry name" value="PA"/>
    <property type="match status" value="1"/>
</dbReference>
<dbReference type="Gene3D" id="3.50.30.30">
    <property type="match status" value="1"/>
</dbReference>
<dbReference type="SUPFAM" id="SSF52025">
    <property type="entry name" value="PA domain"/>
    <property type="match status" value="1"/>
</dbReference>
<dbReference type="AlphaFoldDB" id="A0AAD9GGT4"/>
<gene>
    <name evidence="15" type="ORF">P3T76_009312</name>
</gene>
<feature type="transmembrane region" description="Helical" evidence="13">
    <location>
        <begin position="429"/>
        <end position="447"/>
    </location>
</feature>
<feature type="transmembrane region" description="Helical" evidence="13">
    <location>
        <begin position="531"/>
        <end position="554"/>
    </location>
</feature>
<evidence type="ECO:0000256" key="1">
    <source>
        <dbReference type="ARBA" id="ARBA00004120"/>
    </source>
</evidence>
<comment type="similarity">
    <text evidence="3">Belongs to the peptidase A22B family.</text>
</comment>
<dbReference type="EMBL" id="JASMQC010000018">
    <property type="protein sequence ID" value="KAK1938162.1"/>
    <property type="molecule type" value="Genomic_DNA"/>
</dbReference>
<evidence type="ECO:0000256" key="7">
    <source>
        <dbReference type="ARBA" id="ARBA00022794"/>
    </source>
</evidence>
<sequence>MLLLLLLLLPCVHAVLPTGILSLDLLPQSAREAPAFSDQLCSPSAAAGWGVALPARFDSRWKTLVQLPASNRDGCASYHLQPDVVVSVHGALVVVDRGNCSFVAKALQAQAAGAKGLIVRGTKRAVYEAIASHNSTNSSTLTTTNTGPAPATNLAVVDKPVFEYDCSKGEAFVDQLASPVWDTDAEECSGDHKCSSRSCVLTGHSKIQGGSKKHQLCCMWDTFVLMGATNRTVTKTLTIPAVYVTISNGQKLQKAMDKYPTSLVARTYRRELPLIDISSMLLWALGVATALGATYYSASPLRRQNADILTREQQKLREGEEEENGHQGDIWELDARHAVGFIALAGVFLTIFYYVKIGGAIPVLFAVSGAATLTQVVGMPAMERLMPSSASREVTIPLLGDTARVSEILGFLPSITVAIVWYLHRRTFWVLQDIMGISLCFVFLRTVQLPNLKVATVLLTLAFCYDVFFVFLSPIFFGSSVMEDVATGGPAAYTKSGYPGVDYCERYPKYPACVDPEPMPMLLVLPRILDWAGGVSMLGLGDIILPGMLLSFSLRFDYARGSTNYFRLMSVGYAVGLALANLAVMITEMGQPALMYLVPTTLGSLLIVSKRNGDFRSMWIGAGVDEDDSLSLKRRNDGPGYRPVESEEPTGIVIGDPVGRVNDKTKGGSFSPSLPNSFDTEISCKASLKMLSVHIVGELLGASGLSSLDGQEAFSVAHLLDLLSLHPSSSLSYFCKWRTVVEATSKSQQDSWKVIRGETRGQTQVHSATSGGSLAMPSFYRQSSDKNKRNLLPRMNTVWAHPIDLHFATVNLDVWNFWPQLEFQVWSLDEFQLETLCGSAVIPLPMTTNEYLLDVPLVLHEAKTFLGSVAQAVGLPFHDEKDSTGDSDEVVRSAGVLYLRLAVLSRK</sequence>
<dbReference type="GO" id="GO:0006465">
    <property type="term" value="P:signal peptide processing"/>
    <property type="evidence" value="ECO:0007669"/>
    <property type="project" value="TreeGrafter"/>
</dbReference>
<keyword evidence="16" id="KW-1185">Reference proteome</keyword>
<dbReference type="GO" id="GO:0098553">
    <property type="term" value="C:lumenal side of endoplasmic reticulum membrane"/>
    <property type="evidence" value="ECO:0007669"/>
    <property type="project" value="TreeGrafter"/>
</dbReference>
<evidence type="ECO:0000256" key="12">
    <source>
        <dbReference type="ARBA" id="ARBA00023273"/>
    </source>
</evidence>
<evidence type="ECO:0000256" key="10">
    <source>
        <dbReference type="ARBA" id="ARBA00023136"/>
    </source>
</evidence>
<dbReference type="PANTHER" id="PTHR12174">
    <property type="entry name" value="SIGNAL PEPTIDE PEPTIDASE"/>
    <property type="match status" value="1"/>
</dbReference>
<evidence type="ECO:0000256" key="5">
    <source>
        <dbReference type="ARBA" id="ARBA00022692"/>
    </source>
</evidence>
<dbReference type="Pfam" id="PF04258">
    <property type="entry name" value="Peptidase_A22B"/>
    <property type="match status" value="1"/>
</dbReference>
<evidence type="ECO:0000259" key="14">
    <source>
        <dbReference type="Pfam" id="PF02225"/>
    </source>
</evidence>
<dbReference type="GO" id="GO:0010008">
    <property type="term" value="C:endosome membrane"/>
    <property type="evidence" value="ECO:0007669"/>
    <property type="project" value="UniProtKB-SubCell"/>
</dbReference>
<evidence type="ECO:0000256" key="6">
    <source>
        <dbReference type="ARBA" id="ARBA00022753"/>
    </source>
</evidence>
<name>A0AAD9GGT4_9STRA</name>
<dbReference type="GO" id="GO:0030030">
    <property type="term" value="P:cell projection organization"/>
    <property type="evidence" value="ECO:0007669"/>
    <property type="project" value="UniProtKB-KW"/>
</dbReference>
<dbReference type="PROSITE" id="PS51381">
    <property type="entry name" value="C2_B9"/>
    <property type="match status" value="1"/>
</dbReference>
<feature type="transmembrane region" description="Helical" evidence="13">
    <location>
        <begin position="403"/>
        <end position="423"/>
    </location>
</feature>
<feature type="domain" description="PA" evidence="14">
    <location>
        <begin position="63"/>
        <end position="129"/>
    </location>
</feature>
<evidence type="ECO:0000256" key="11">
    <source>
        <dbReference type="ARBA" id="ARBA00023212"/>
    </source>
</evidence>
<feature type="transmembrane region" description="Helical" evidence="13">
    <location>
        <begin position="454"/>
        <end position="477"/>
    </location>
</feature>
<keyword evidence="10 13" id="KW-0472">Membrane</keyword>
<feature type="transmembrane region" description="Helical" evidence="13">
    <location>
        <begin position="280"/>
        <end position="298"/>
    </location>
</feature>
<proteinExistence type="inferred from homology"/>
<keyword evidence="8" id="KW-0378">Hydrolase</keyword>
<evidence type="ECO:0000256" key="4">
    <source>
        <dbReference type="ARBA" id="ARBA00022490"/>
    </source>
</evidence>
<dbReference type="InterPro" id="IPR003137">
    <property type="entry name" value="PA_domain"/>
</dbReference>
<comment type="caution">
    <text evidence="15">The sequence shown here is derived from an EMBL/GenBank/DDBJ whole genome shotgun (WGS) entry which is preliminary data.</text>
</comment>
<dbReference type="Proteomes" id="UP001259832">
    <property type="component" value="Unassembled WGS sequence"/>
</dbReference>
<protein>
    <submittedName>
        <fullName evidence="15">Signal peptide peptidase-like 2</fullName>
    </submittedName>
</protein>
<evidence type="ECO:0000256" key="8">
    <source>
        <dbReference type="ARBA" id="ARBA00022801"/>
    </source>
</evidence>
<dbReference type="GO" id="GO:0098554">
    <property type="term" value="C:cytoplasmic side of endoplasmic reticulum membrane"/>
    <property type="evidence" value="ECO:0007669"/>
    <property type="project" value="TreeGrafter"/>
</dbReference>
<keyword evidence="5 13" id="KW-0812">Transmembrane</keyword>
<keyword evidence="4" id="KW-0963">Cytoplasm</keyword>
<keyword evidence="6" id="KW-0967">Endosome</keyword>
<dbReference type="InterPro" id="IPR007369">
    <property type="entry name" value="Peptidase_A22B_SPP"/>
</dbReference>
<keyword evidence="9 13" id="KW-1133">Transmembrane helix</keyword>
<evidence type="ECO:0000256" key="3">
    <source>
        <dbReference type="ARBA" id="ARBA00006859"/>
    </source>
</evidence>
<keyword evidence="12" id="KW-0966">Cell projection</keyword>
<dbReference type="InterPro" id="IPR006639">
    <property type="entry name" value="Preselin/SPP"/>
</dbReference>
<dbReference type="GO" id="GO:0030660">
    <property type="term" value="C:Golgi-associated vesicle membrane"/>
    <property type="evidence" value="ECO:0007669"/>
    <property type="project" value="TreeGrafter"/>
</dbReference>
<dbReference type="GO" id="GO:0042500">
    <property type="term" value="F:aspartic endopeptidase activity, intramembrane cleaving"/>
    <property type="evidence" value="ECO:0007669"/>
    <property type="project" value="InterPro"/>
</dbReference>
<reference evidence="15" key="1">
    <citation type="submission" date="2023-08" db="EMBL/GenBank/DDBJ databases">
        <title>Reference Genome Resource for the Citrus Pathogen Phytophthora citrophthora.</title>
        <authorList>
            <person name="Moller H."/>
            <person name="Coetzee B."/>
            <person name="Rose L.J."/>
            <person name="Van Niekerk J.M."/>
        </authorList>
    </citation>
    <scope>NUCLEOTIDE SEQUENCE</scope>
    <source>
        <strain evidence="15">STE-U-9442</strain>
    </source>
</reference>
<organism evidence="15 16">
    <name type="scientific">Phytophthora citrophthora</name>
    <dbReference type="NCBI Taxonomy" id="4793"/>
    <lineage>
        <taxon>Eukaryota</taxon>
        <taxon>Sar</taxon>
        <taxon>Stramenopiles</taxon>
        <taxon>Oomycota</taxon>
        <taxon>Peronosporomycetes</taxon>
        <taxon>Peronosporales</taxon>
        <taxon>Peronosporaceae</taxon>
        <taxon>Phytophthora</taxon>
    </lineage>
</organism>